<feature type="region of interest" description="Disordered" evidence="5">
    <location>
        <begin position="1"/>
        <end position="46"/>
    </location>
</feature>
<feature type="region of interest" description="Disordered" evidence="5">
    <location>
        <begin position="315"/>
        <end position="334"/>
    </location>
</feature>
<dbReference type="EMBL" id="FWEW01000268">
    <property type="protein sequence ID" value="SLM34283.1"/>
    <property type="molecule type" value="Genomic_DNA"/>
</dbReference>
<evidence type="ECO:0000256" key="3">
    <source>
        <dbReference type="ARBA" id="ARBA00023125"/>
    </source>
</evidence>
<proteinExistence type="predicted"/>
<dbReference type="GO" id="GO:0003677">
    <property type="term" value="F:DNA binding"/>
    <property type="evidence" value="ECO:0007669"/>
    <property type="project" value="UniProtKB-KW"/>
</dbReference>
<evidence type="ECO:0000313" key="7">
    <source>
        <dbReference type="Proteomes" id="UP000192927"/>
    </source>
</evidence>
<dbReference type="GO" id="GO:0005634">
    <property type="term" value="C:nucleus"/>
    <property type="evidence" value="ECO:0007669"/>
    <property type="project" value="UniProtKB-SubCell"/>
</dbReference>
<feature type="compositionally biased region" description="Low complexity" evidence="5">
    <location>
        <begin position="847"/>
        <end position="856"/>
    </location>
</feature>
<evidence type="ECO:0000256" key="5">
    <source>
        <dbReference type="SAM" id="MobiDB-lite"/>
    </source>
</evidence>
<feature type="region of interest" description="Disordered" evidence="5">
    <location>
        <begin position="496"/>
        <end position="525"/>
    </location>
</feature>
<feature type="compositionally biased region" description="Polar residues" evidence="5">
    <location>
        <begin position="243"/>
        <end position="256"/>
    </location>
</feature>
<feature type="compositionally biased region" description="Polar residues" evidence="5">
    <location>
        <begin position="875"/>
        <end position="900"/>
    </location>
</feature>
<feature type="compositionally biased region" description="Polar residues" evidence="5">
    <location>
        <begin position="381"/>
        <end position="402"/>
    </location>
</feature>
<keyword evidence="3" id="KW-0238">DNA-binding</keyword>
<dbReference type="AlphaFoldDB" id="A0A1W5CTW2"/>
<protein>
    <submittedName>
        <fullName evidence="6">High mobility group, HMG-I/HMG-Y</fullName>
    </submittedName>
</protein>
<evidence type="ECO:0000256" key="2">
    <source>
        <dbReference type="ARBA" id="ARBA00022737"/>
    </source>
</evidence>
<feature type="region of interest" description="Disordered" evidence="5">
    <location>
        <begin position="441"/>
        <end position="480"/>
    </location>
</feature>
<feature type="compositionally biased region" description="Acidic residues" evidence="5">
    <location>
        <begin position="857"/>
        <end position="873"/>
    </location>
</feature>
<feature type="compositionally biased region" description="Polar residues" evidence="5">
    <location>
        <begin position="281"/>
        <end position="301"/>
    </location>
</feature>
<keyword evidence="7" id="KW-1185">Reference proteome</keyword>
<feature type="region of interest" description="Disordered" evidence="5">
    <location>
        <begin position="553"/>
        <end position="573"/>
    </location>
</feature>
<feature type="region of interest" description="Disordered" evidence="5">
    <location>
        <begin position="709"/>
        <end position="921"/>
    </location>
</feature>
<accession>A0A1W5CTW2</accession>
<evidence type="ECO:0000256" key="1">
    <source>
        <dbReference type="ARBA" id="ARBA00004123"/>
    </source>
</evidence>
<keyword evidence="4" id="KW-0539">Nucleus</keyword>
<sequence>MDENGFWLSSPDPLGNSSSNLQYSSPTKRKCEQYTPKKPLADTNGNVRLQDFYLNTPSAFISETSSPTKTTAKAENLISPWRIRVVVEAEREDGKENSHQSSIPLTKQLNQRTTTTIVPLKHAHEPSPAPAKRGRGRPRKSLDSPIKRTGTPKPRKTGRRKSQGDSVGEHSEMDASIGVTPPRRGRGRPRKSVDTNFDDLWVASGNPIDGDQTLAASHLGDLLTRETTTKRKSRGRRKAMTPVKSTASQDSSSQVEEVNGSDHGSDLQQDVPFSRQKHTKPQQFQSHSSPPVSPANHQGTKEVTVSNSMIDEHALPDELHNSNTKMDPTDEHEEFDSILESEGFSMVSISSVPSAQQHLSSPVESERSVQLEASEKRSGIMQANQAGNLRTNIPSEGQSSSSRKLRNPLLQQLSAPEPSSILSHMASSPPILNPRFQTEAFRERQTPSLIPSSPSLPPPQQSAPLSFSPRSLDKPTDGTPKLARVVRTGIALQGMLSPATAGGSSGSPVQRGFSSSSSAKSPKERLDDLFSGFSAGTRRELRAGLRLGEELAKNQAGRRISPRQEPTQAANSFSTAAEDMDVFVEDASLGYPSLPTPDEKEEYALSLPGSRQIEYPTIPSEQLLSSARSAVADMDDRMSWKADTPVKSVLSPPKPTEDAVSPEMSRMFHEDTMILDWKAEWQREREAVSKQIQSASESQVIVIHSDDSEVTADADQFEVTDEEEVRDEEEMRDEEEAEEDIWQAEAHSSDPALEATPELSEVLFQEEVVKPRRSKLPSPWRRNSEVVYSDEVLQDESDLFWQPNKRPQSNRARQRQEPSNMSVLSEYVSRDRSQRLTPKKPTPAPSPAMEQEPPTYEVEEESFVEEVADEETVLEASQISDEASQTSEPSEASGHSMTEASISQPASSPPPTQPIPLPPQPKSWFSRLTSLTLAPIRLASRASTYLLPASNAPSLHPSLPLPSNPLFPYNPWTHAHWLALDALYQDSKVHPERYAFDPRGRAQWLLGIEVAGRTSGWARSVDESPLSLESDTLTLLSPISTACSFFHESLLTPQMAEQQLSVASS</sequence>
<dbReference type="GO" id="GO:0000785">
    <property type="term" value="C:chromatin"/>
    <property type="evidence" value="ECO:0007669"/>
    <property type="project" value="InterPro"/>
</dbReference>
<feature type="compositionally biased region" description="Acidic residues" evidence="5">
    <location>
        <begin position="709"/>
        <end position="742"/>
    </location>
</feature>
<feature type="compositionally biased region" description="Polar residues" evidence="5">
    <location>
        <begin position="15"/>
        <end position="26"/>
    </location>
</feature>
<comment type="subcellular location">
    <subcellularLocation>
        <location evidence="1">Nucleus</location>
    </subcellularLocation>
</comment>
<feature type="region of interest" description="Disordered" evidence="5">
    <location>
        <begin position="225"/>
        <end position="301"/>
    </location>
</feature>
<evidence type="ECO:0000256" key="4">
    <source>
        <dbReference type="ARBA" id="ARBA00023242"/>
    </source>
</evidence>
<dbReference type="SMART" id="SM00384">
    <property type="entry name" value="AT_hook"/>
    <property type="match status" value="2"/>
</dbReference>
<feature type="compositionally biased region" description="Basic and acidic residues" evidence="5">
    <location>
        <begin position="364"/>
        <end position="378"/>
    </location>
</feature>
<dbReference type="PRINTS" id="PR00929">
    <property type="entry name" value="ATHOOK"/>
</dbReference>
<organism evidence="6 7">
    <name type="scientific">Lasallia pustulata</name>
    <dbReference type="NCBI Taxonomy" id="136370"/>
    <lineage>
        <taxon>Eukaryota</taxon>
        <taxon>Fungi</taxon>
        <taxon>Dikarya</taxon>
        <taxon>Ascomycota</taxon>
        <taxon>Pezizomycotina</taxon>
        <taxon>Lecanoromycetes</taxon>
        <taxon>OSLEUM clade</taxon>
        <taxon>Umbilicariomycetidae</taxon>
        <taxon>Umbilicariales</taxon>
        <taxon>Umbilicariaceae</taxon>
        <taxon>Lasallia</taxon>
    </lineage>
</organism>
<feature type="region of interest" description="Disordered" evidence="5">
    <location>
        <begin position="352"/>
        <end position="405"/>
    </location>
</feature>
<evidence type="ECO:0000313" key="6">
    <source>
        <dbReference type="EMBL" id="SLM34283.1"/>
    </source>
</evidence>
<dbReference type="InterPro" id="IPR000637">
    <property type="entry name" value="HMGI/Y_DNA-bd_CS"/>
</dbReference>
<keyword evidence="2" id="KW-0677">Repeat</keyword>
<dbReference type="InterPro" id="IPR000116">
    <property type="entry name" value="HMGA"/>
</dbReference>
<dbReference type="GO" id="GO:0006355">
    <property type="term" value="P:regulation of DNA-templated transcription"/>
    <property type="evidence" value="ECO:0007669"/>
    <property type="project" value="InterPro"/>
</dbReference>
<dbReference type="InterPro" id="IPR017956">
    <property type="entry name" value="AT_hook_DNA-bd_motif"/>
</dbReference>
<feature type="compositionally biased region" description="Polar residues" evidence="5">
    <location>
        <begin position="564"/>
        <end position="573"/>
    </location>
</feature>
<feature type="compositionally biased region" description="Polar residues" evidence="5">
    <location>
        <begin position="805"/>
        <end position="823"/>
    </location>
</feature>
<feature type="region of interest" description="Disordered" evidence="5">
    <location>
        <begin position="92"/>
        <end position="111"/>
    </location>
</feature>
<feature type="compositionally biased region" description="Polar residues" evidence="5">
    <location>
        <begin position="99"/>
        <end position="111"/>
    </location>
</feature>
<dbReference type="PROSITE" id="PS00354">
    <property type="entry name" value="HMGI_Y"/>
    <property type="match status" value="1"/>
</dbReference>
<dbReference type="PRINTS" id="PR00930">
    <property type="entry name" value="HIGHMOBLTYIY"/>
</dbReference>
<reference evidence="7" key="1">
    <citation type="submission" date="2017-03" db="EMBL/GenBank/DDBJ databases">
        <authorList>
            <person name="Sharma R."/>
            <person name="Thines M."/>
        </authorList>
    </citation>
    <scope>NUCLEOTIDE SEQUENCE [LARGE SCALE GENOMIC DNA]</scope>
</reference>
<feature type="compositionally biased region" description="Polar residues" evidence="5">
    <location>
        <begin position="352"/>
        <end position="363"/>
    </location>
</feature>
<feature type="compositionally biased region" description="Basic residues" evidence="5">
    <location>
        <begin position="230"/>
        <end position="239"/>
    </location>
</feature>
<feature type="region of interest" description="Disordered" evidence="5">
    <location>
        <begin position="117"/>
        <end position="194"/>
    </location>
</feature>
<feature type="compositionally biased region" description="Pro residues" evidence="5">
    <location>
        <begin position="907"/>
        <end position="921"/>
    </location>
</feature>
<dbReference type="Proteomes" id="UP000192927">
    <property type="component" value="Unassembled WGS sequence"/>
</dbReference>
<name>A0A1W5CTW2_9LECA</name>